<evidence type="ECO:0000313" key="3">
    <source>
        <dbReference type="Proteomes" id="UP001337723"/>
    </source>
</evidence>
<keyword evidence="1" id="KW-0472">Membrane</keyword>
<gene>
    <name evidence="2" type="ORF">MACH21_16270</name>
</gene>
<evidence type="ECO:0000313" key="2">
    <source>
        <dbReference type="EMBL" id="BDW85450.1"/>
    </source>
</evidence>
<feature type="transmembrane region" description="Helical" evidence="1">
    <location>
        <begin position="90"/>
        <end position="108"/>
    </location>
</feature>
<keyword evidence="3" id="KW-1185">Reference proteome</keyword>
<dbReference type="EMBL" id="AP027266">
    <property type="protein sequence ID" value="BDW85450.1"/>
    <property type="molecule type" value="Genomic_DNA"/>
</dbReference>
<accession>A0AA48HCW0</accession>
<protein>
    <submittedName>
        <fullName evidence="2">Uncharacterized protein</fullName>
    </submittedName>
</protein>
<proteinExistence type="predicted"/>
<keyword evidence="1" id="KW-0812">Transmembrane</keyword>
<keyword evidence="1" id="KW-1133">Transmembrane helix</keyword>
<reference evidence="2 3" key="1">
    <citation type="submission" date="2023-01" db="EMBL/GenBank/DDBJ databases">
        <title>Complete genome sequence of Roseicyclus marinus strain Dej080120_10.</title>
        <authorList>
            <person name="Ueki S."/>
            <person name="Maruyama F."/>
        </authorList>
    </citation>
    <scope>NUCLEOTIDE SEQUENCE [LARGE SCALE GENOMIC DNA]</scope>
    <source>
        <strain evidence="2 3">Dej080120_10</strain>
    </source>
</reference>
<name>A0AA48HCW0_9RHOB</name>
<dbReference type="AlphaFoldDB" id="A0AA48HCW0"/>
<dbReference type="KEGG" id="rmai:MACH21_16270"/>
<dbReference type="Proteomes" id="UP001337723">
    <property type="component" value="Chromosome"/>
</dbReference>
<organism evidence="2 3">
    <name type="scientific">Roseicyclus marinus</name>
    <dbReference type="NCBI Taxonomy" id="2161673"/>
    <lineage>
        <taxon>Bacteria</taxon>
        <taxon>Pseudomonadati</taxon>
        <taxon>Pseudomonadota</taxon>
        <taxon>Alphaproteobacteria</taxon>
        <taxon>Rhodobacterales</taxon>
        <taxon>Roseobacteraceae</taxon>
        <taxon>Roseicyclus</taxon>
    </lineage>
</organism>
<sequence length="154" mass="15831">MPLPRLLTLSVSLGLDSSLALSLGRVISGAAPGAALRPPAGPFACIPIPRPAGTVGHARKAAATLGLALHDDTTRHRQGQIAPLQGQTTVPILVGLAIFIGFGFRFLLEAVIGDHARIDIRLPAAPEIREAGRILGRGDDGFLAARSDLDGGIG</sequence>
<evidence type="ECO:0000256" key="1">
    <source>
        <dbReference type="SAM" id="Phobius"/>
    </source>
</evidence>